<dbReference type="Gene3D" id="1.10.1170.10">
    <property type="entry name" value="Inhibitor Of Apoptosis Protein (2mihbC-IAP-1), Chain A"/>
    <property type="match status" value="2"/>
</dbReference>
<feature type="region of interest" description="Disordered" evidence="1">
    <location>
        <begin position="824"/>
        <end position="851"/>
    </location>
</feature>
<feature type="compositionally biased region" description="Polar residues" evidence="1">
    <location>
        <begin position="410"/>
        <end position="422"/>
    </location>
</feature>
<feature type="compositionally biased region" description="Basic and acidic residues" evidence="1">
    <location>
        <begin position="302"/>
        <end position="311"/>
    </location>
</feature>
<feature type="compositionally biased region" description="Polar residues" evidence="1">
    <location>
        <begin position="697"/>
        <end position="714"/>
    </location>
</feature>
<dbReference type="InterPro" id="IPR028789">
    <property type="entry name" value="Naip"/>
</dbReference>
<feature type="compositionally biased region" description="Basic and acidic residues" evidence="1">
    <location>
        <begin position="371"/>
        <end position="403"/>
    </location>
</feature>
<evidence type="ECO:0000313" key="3">
    <source>
        <dbReference type="Proteomes" id="UP000094236"/>
    </source>
</evidence>
<feature type="compositionally biased region" description="Polar residues" evidence="1">
    <location>
        <begin position="604"/>
        <end position="620"/>
    </location>
</feature>
<accession>A0A1E4TUF5</accession>
<reference evidence="3" key="1">
    <citation type="submission" date="2016-05" db="EMBL/GenBank/DDBJ databases">
        <title>Comparative genomics of biotechnologically important yeasts.</title>
        <authorList>
            <consortium name="DOE Joint Genome Institute"/>
            <person name="Riley R."/>
            <person name="Haridas S."/>
            <person name="Wolfe K.H."/>
            <person name="Lopes M.R."/>
            <person name="Hittinger C.T."/>
            <person name="Goker M."/>
            <person name="Salamov A."/>
            <person name="Wisecaver J."/>
            <person name="Long T.M."/>
            <person name="Aerts A.L."/>
            <person name="Barry K."/>
            <person name="Choi C."/>
            <person name="Clum A."/>
            <person name="Coughlan A.Y."/>
            <person name="Deshpande S."/>
            <person name="Douglass A.P."/>
            <person name="Hanson S.J."/>
            <person name="Klenk H.-P."/>
            <person name="Labutti K."/>
            <person name="Lapidus A."/>
            <person name="Lindquist E."/>
            <person name="Lipzen A."/>
            <person name="Meier-Kolthoff J.P."/>
            <person name="Ohm R.A."/>
            <person name="Otillar R.P."/>
            <person name="Pangilinan J."/>
            <person name="Peng Y."/>
            <person name="Rokas A."/>
            <person name="Rosa C.A."/>
            <person name="Scheuner C."/>
            <person name="Sibirny A.A."/>
            <person name="Slot J.C."/>
            <person name="Stielow J.B."/>
            <person name="Sun H."/>
            <person name="Kurtzman C.P."/>
            <person name="Blackwell M."/>
            <person name="Grigoriev I.V."/>
            <person name="Jeffries T.W."/>
        </authorList>
    </citation>
    <scope>NUCLEOTIDE SEQUENCE [LARGE SCALE GENOMIC DNA]</scope>
    <source>
        <strain evidence="3">NRRL Y-2460</strain>
    </source>
</reference>
<dbReference type="GO" id="GO:0016045">
    <property type="term" value="P:detection of bacterium"/>
    <property type="evidence" value="ECO:0007669"/>
    <property type="project" value="TreeGrafter"/>
</dbReference>
<feature type="region of interest" description="Disordered" evidence="1">
    <location>
        <begin position="1020"/>
        <end position="1098"/>
    </location>
</feature>
<organism evidence="2 3">
    <name type="scientific">Pachysolen tannophilus NRRL Y-2460</name>
    <dbReference type="NCBI Taxonomy" id="669874"/>
    <lineage>
        <taxon>Eukaryota</taxon>
        <taxon>Fungi</taxon>
        <taxon>Dikarya</taxon>
        <taxon>Ascomycota</taxon>
        <taxon>Saccharomycotina</taxon>
        <taxon>Pichiomycetes</taxon>
        <taxon>Pachysolenaceae</taxon>
        <taxon>Pachysolen</taxon>
    </lineage>
</organism>
<dbReference type="GO" id="GO:0043027">
    <property type="term" value="F:cysteine-type endopeptidase inhibitor activity involved in apoptotic process"/>
    <property type="evidence" value="ECO:0007669"/>
    <property type="project" value="InterPro"/>
</dbReference>
<dbReference type="GO" id="GO:0005524">
    <property type="term" value="F:ATP binding"/>
    <property type="evidence" value="ECO:0007669"/>
    <property type="project" value="TreeGrafter"/>
</dbReference>
<feature type="region of interest" description="Disordered" evidence="1">
    <location>
        <begin position="1128"/>
        <end position="1170"/>
    </location>
</feature>
<feature type="compositionally biased region" description="Polar residues" evidence="1">
    <location>
        <begin position="1128"/>
        <end position="1146"/>
    </location>
</feature>
<dbReference type="GO" id="GO:0042742">
    <property type="term" value="P:defense response to bacterium"/>
    <property type="evidence" value="ECO:0007669"/>
    <property type="project" value="TreeGrafter"/>
</dbReference>
<dbReference type="GO" id="GO:0072557">
    <property type="term" value="C:IPAF inflammasome complex"/>
    <property type="evidence" value="ECO:0007669"/>
    <property type="project" value="TreeGrafter"/>
</dbReference>
<feature type="compositionally biased region" description="Polar residues" evidence="1">
    <location>
        <begin position="644"/>
        <end position="655"/>
    </location>
</feature>
<dbReference type="SUPFAM" id="SSF57924">
    <property type="entry name" value="Inhibitor of apoptosis (IAP) repeat"/>
    <property type="match status" value="2"/>
</dbReference>
<feature type="compositionally biased region" description="Basic and acidic residues" evidence="1">
    <location>
        <begin position="446"/>
        <end position="465"/>
    </location>
</feature>
<dbReference type="PANTHER" id="PTHR46914:SF1">
    <property type="entry name" value="BACULOVIRAL IAP REPEAT-CONTAINING PROTEIN 1"/>
    <property type="match status" value="1"/>
</dbReference>
<evidence type="ECO:0000256" key="1">
    <source>
        <dbReference type="SAM" id="MobiDB-lite"/>
    </source>
</evidence>
<gene>
    <name evidence="2" type="ORF">PACTADRAFT_33949</name>
</gene>
<feature type="compositionally biased region" description="Basic and acidic residues" evidence="1">
    <location>
        <begin position="488"/>
        <end position="499"/>
    </location>
</feature>
<feature type="compositionally biased region" description="Low complexity" evidence="1">
    <location>
        <begin position="333"/>
        <end position="349"/>
    </location>
</feature>
<feature type="compositionally biased region" description="Basic residues" evidence="1">
    <location>
        <begin position="657"/>
        <end position="667"/>
    </location>
</feature>
<feature type="compositionally biased region" description="Polar residues" evidence="1">
    <location>
        <begin position="679"/>
        <end position="689"/>
    </location>
</feature>
<keyword evidence="3" id="KW-1185">Reference proteome</keyword>
<dbReference type="EMBL" id="KV454014">
    <property type="protein sequence ID" value="ODV95381.1"/>
    <property type="molecule type" value="Genomic_DNA"/>
</dbReference>
<dbReference type="OrthoDB" id="2196114at2759"/>
<dbReference type="SMART" id="SM00238">
    <property type="entry name" value="BIR"/>
    <property type="match status" value="1"/>
</dbReference>
<name>A0A1E4TUF5_PACTA</name>
<dbReference type="STRING" id="669874.A0A1E4TUF5"/>
<feature type="compositionally biased region" description="Basic and acidic residues" evidence="1">
    <location>
        <begin position="593"/>
        <end position="603"/>
    </location>
</feature>
<dbReference type="InterPro" id="IPR001370">
    <property type="entry name" value="BIR_rpt"/>
</dbReference>
<feature type="compositionally biased region" description="Polar residues" evidence="1">
    <location>
        <begin position="938"/>
        <end position="951"/>
    </location>
</feature>
<proteinExistence type="predicted"/>
<feature type="compositionally biased region" description="Acidic residues" evidence="1">
    <location>
        <begin position="312"/>
        <end position="329"/>
    </location>
</feature>
<dbReference type="PANTHER" id="PTHR46914">
    <property type="entry name" value="BACULOVIRAL IAP REPEAT-CONTAINING PROTEIN 1"/>
    <property type="match status" value="1"/>
</dbReference>
<feature type="compositionally biased region" description="Basic and acidic residues" evidence="1">
    <location>
        <begin position="212"/>
        <end position="222"/>
    </location>
</feature>
<feature type="compositionally biased region" description="Basic and acidic residues" evidence="1">
    <location>
        <begin position="927"/>
        <end position="937"/>
    </location>
</feature>
<sequence>MPAKKKVKDSFYLNYRISTFENGATVGRSKKLVHWLYSTNLKKDMLSRLGFFFTPTQQHKDQITCCNCLKKEYDLSKLTETEVAIRHLKQSPNCESIKLLLFLITNKDPSSMLLDPFSEQSINLRMHSFQNWPHKKPEPKSLCEAGFIYQPTVKDDDTTVCLYCGCSLEGWQEGDDPMEEHKIRSGNCSIVNVKVVDSEGSDESDLSISFQDDHAHQQHEDISDQDYEESSQKKVSTAKHSSFFSNRSKTYGSSKILKNKLMTSSQNSSFNFIAESTVNHKNTQKEAERSIDNVAHIKKEQIEKDNTKYNQEEEEEDVFEFKDDDDEEQQPISRSVSLLKNNNLSVPSSKKSKKINSDNSQSLVSGKVSGKTREMKSAENTKRKNNDMVASDDKDNTDTIPENKRKRKSPQPSSATHQIQETIESKDTLEYNKEASNISGAYIEVQKPKEQTSDYKKNTSSEAENHVSIGKVHHSSSPSIEEINELNVETKLDKSDEKFNNSNSISQKKSQKRKSSKLNNKLEAGRKKLKSKKNETTVTTEVALPTKRDSPKAVNADFLTSEKEFEELSSRVDKELQDIENGIFSSPVKSLKAKSEMQEHRVSSSDSMLIQETTGLSKRNSILRPRSLSKRNSSSGALIDIDMNSRSGDNYNDSMTTKHKLAKRRKSAISDKENEISVLATTASSTNAQKPVKESSQDVAQKNGPTDHSQTNLIETKVEQKVRKQKNNASKSPIKSQKIDEPSAKTKTSTKKLKKTEVKEKAKSRSSSPIKLNKLIDEADNNNGVDHDIFSDIIRSPIRKKTKFALFDDLQDLNIAGDSIPRLTKETEKDQTNTKNSDLSPSKVEKEESTTVFNADQFSEEETVHAIRKKKNNAVLSSDGEDMHFSPEDASDADVNPKIENKQSSGLSEEKNLKQITITTSPLTTLKDTDEANDKTVQKVSHLSPPLSQEQFVADTEDEGQVLSDKITEDEGQVLSDKITDDKVINPEDSNSPDHLTEGHWDDPVEEIVPITELILNSKGNALKQEDMSGNKMGESSTDKAKYADVITDEGVIDDDDDVPAIEKSLKSPTAGKTSDTFEASNDRNDEAANDEENFQRKEQKDHIELNNATHATHNLVDISKSLISTTPKSRFNSSKASPHNSSTPDNGVDSADAESTPLGLQTFPEDHQSTRSIKTAFNRSSMEFKTEEAIQAKEEEGEEEITMPQCEWVPSSSDKLFQIVSDIEHASDFLQKISEKNYELNDDVDGVLTNFIGQMPEEELEMSIREWCYYNAKQAKDLLSISCESMLQVFKEESDRAMEFLKNLPVKNEE</sequence>
<dbReference type="Proteomes" id="UP000094236">
    <property type="component" value="Unassembled WGS sequence"/>
</dbReference>
<dbReference type="GO" id="GO:0043066">
    <property type="term" value="P:negative regulation of apoptotic process"/>
    <property type="evidence" value="ECO:0007669"/>
    <property type="project" value="InterPro"/>
</dbReference>
<feature type="compositionally biased region" description="Polar residues" evidence="1">
    <location>
        <begin position="1067"/>
        <end position="1080"/>
    </location>
</feature>
<feature type="region of interest" description="Disordered" evidence="1">
    <location>
        <begin position="590"/>
        <end position="768"/>
    </location>
</feature>
<protein>
    <submittedName>
        <fullName evidence="2">Uncharacterized protein</fullName>
    </submittedName>
</protein>
<feature type="compositionally biased region" description="Basic and acidic residues" evidence="1">
    <location>
        <begin position="423"/>
        <end position="433"/>
    </location>
</feature>
<dbReference type="PROSITE" id="PS50143">
    <property type="entry name" value="BIR_REPEAT_2"/>
    <property type="match status" value="2"/>
</dbReference>
<dbReference type="Pfam" id="PF00653">
    <property type="entry name" value="BIR"/>
    <property type="match status" value="2"/>
</dbReference>
<feature type="compositionally biased region" description="Acidic residues" evidence="1">
    <location>
        <begin position="1047"/>
        <end position="1060"/>
    </location>
</feature>
<feature type="region of interest" description="Disordered" evidence="1">
    <location>
        <begin position="925"/>
        <end position="1001"/>
    </location>
</feature>
<feature type="region of interest" description="Disordered" evidence="1">
    <location>
        <begin position="302"/>
        <end position="548"/>
    </location>
</feature>
<dbReference type="CDD" id="cd00022">
    <property type="entry name" value="BIR"/>
    <property type="match status" value="1"/>
</dbReference>
<feature type="region of interest" description="Disordered" evidence="1">
    <location>
        <begin position="875"/>
        <end position="913"/>
    </location>
</feature>
<feature type="region of interest" description="Disordered" evidence="1">
    <location>
        <begin position="212"/>
        <end position="241"/>
    </location>
</feature>
<evidence type="ECO:0000313" key="2">
    <source>
        <dbReference type="EMBL" id="ODV95381.1"/>
    </source>
</evidence>